<evidence type="ECO:0000313" key="1">
    <source>
        <dbReference type="EMBL" id="KAG8000566.1"/>
    </source>
</evidence>
<organism evidence="1 2">
    <name type="scientific">Nibea albiflora</name>
    <name type="common">Yellow drum</name>
    <name type="synonym">Corvina albiflora</name>
    <dbReference type="NCBI Taxonomy" id="240163"/>
    <lineage>
        <taxon>Eukaryota</taxon>
        <taxon>Metazoa</taxon>
        <taxon>Chordata</taxon>
        <taxon>Craniata</taxon>
        <taxon>Vertebrata</taxon>
        <taxon>Euteleostomi</taxon>
        <taxon>Actinopterygii</taxon>
        <taxon>Neopterygii</taxon>
        <taxon>Teleostei</taxon>
        <taxon>Neoteleostei</taxon>
        <taxon>Acanthomorphata</taxon>
        <taxon>Eupercaria</taxon>
        <taxon>Sciaenidae</taxon>
        <taxon>Nibea</taxon>
    </lineage>
</organism>
<protein>
    <submittedName>
        <fullName evidence="1">Lectin</fullName>
    </submittedName>
</protein>
<name>A0ACB7EEY0_NIBAL</name>
<accession>A0ACB7EEY0</accession>
<comment type="caution">
    <text evidence="1">The sequence shown here is derived from an EMBL/GenBank/DDBJ whole genome shotgun (WGS) entry which is preliminary data.</text>
</comment>
<reference evidence="1" key="1">
    <citation type="submission" date="2020-04" db="EMBL/GenBank/DDBJ databases">
        <title>A chromosome-scale assembly and high-density genetic map of the yellow drum (Nibea albiflora) genome.</title>
        <authorList>
            <person name="Xu D."/>
            <person name="Zhang W."/>
            <person name="Chen R."/>
            <person name="Tan P."/>
            <person name="Wang L."/>
            <person name="Song H."/>
            <person name="Tian L."/>
            <person name="Zhu Q."/>
            <person name="Wang B."/>
        </authorList>
    </citation>
    <scope>NUCLEOTIDE SEQUENCE</scope>
    <source>
        <strain evidence="1">ZJHYS-2018</strain>
    </source>
</reference>
<gene>
    <name evidence="1" type="primary">LEC</name>
    <name evidence="1" type="ORF">GBF38_016972</name>
</gene>
<dbReference type="Proteomes" id="UP000805704">
    <property type="component" value="Chromosome 8"/>
</dbReference>
<dbReference type="EMBL" id="CM024796">
    <property type="protein sequence ID" value="KAG8000566.1"/>
    <property type="molecule type" value="Genomic_DNA"/>
</dbReference>
<proteinExistence type="predicted"/>
<sequence length="564" mass="64382">VPAISSLSALFAVALGLPAFVQEEAQRHPDSTKEEQSPLLGDLLPAQGHVVVEDPAPQVRLSEDQKEKVAQVKVEPEVKPEPDVKVEPEVKPELLAKEEPEVKVEPEVKPELEVKVEPEVKPELEVKVEPEVEPEPDVKVEPEVEPELEVKVEPEVEPEPDVKVEPEVVPELEVKVEPEVEPELEVKVEPEVEPEPQLEDVPNFMAVSEEAEPEMNPEDEAGREIEEKLQVQMNLEPETEPGQQFVERHAEVMVEPIMELEPETEPDQQFVERHADMERTHEVMVEPIMELVPETEARQQFVERHADMERTHEVMAEPIMELEPLDDDASMLGNDVEMREKQRNFEEPIMELEPETRQEEVIPVAAMMDEGPALDINGEPISRLEEYFPNEEARMGMNSIMDVPESEYVREEEPLTYEEPALMRREQDGQAIGLRSCPGVSYEGKCYEFFRGPKKAVDAELFCQQHFHGGHLASITSRNIHAKIMTMMKHQHGRDTRTWVGGLRYLDSGRFVWLDGSRWTYADWLSGEPNNTSNLEDCIEVLPTGKFNDFTCREPQAFICSYPQ</sequence>
<feature type="non-terminal residue" evidence="1">
    <location>
        <position position="1"/>
    </location>
</feature>
<evidence type="ECO:0000313" key="2">
    <source>
        <dbReference type="Proteomes" id="UP000805704"/>
    </source>
</evidence>
<keyword evidence="2" id="KW-1185">Reference proteome</keyword>